<dbReference type="Proteomes" id="UP000054837">
    <property type="component" value="Unassembled WGS sequence"/>
</dbReference>
<name>A0A0W8IHE7_9MICO</name>
<dbReference type="InterPro" id="IPR050426">
    <property type="entry name" value="Glycosyltransferase_28"/>
</dbReference>
<dbReference type="InterPro" id="IPR010610">
    <property type="entry name" value="EryCIII-like_C"/>
</dbReference>
<dbReference type="GO" id="GO:0033072">
    <property type="term" value="P:vancomycin biosynthetic process"/>
    <property type="evidence" value="ECO:0007669"/>
    <property type="project" value="UniProtKB-ARBA"/>
</dbReference>
<sequence>MVAAIGSRGDVLPFTHLARRFASEGHEVTLVTHGTLVDGAHPGLRVAEVSSDPEELLAGPAARAVRRGSPRQLSRTRQLFADFIDSAHRPALEALDGADVLVASTFAIAAVHEALDRSVPVVRAHMWPEYADLRGPMPLLPYSWLLPGPLRRLARHGLRRLERYLGGVDGRWRRGRLHLVARHPVTLTTATHGSLLAFSRELVPDSPAHGTVTGWWTAPERPAPVSTPVARALEDGHEWIYVGFGSMHQRDPDALLDRLEQVCARLGVHALVQVAGADTSGHPHLLAVTQEPHDELFGRVRAVVHHGGAGTTGAAVRAGTPSVVVPHLADQFYWGRRLHLLGVAPHPVPRTTASTRRLTRALGEAMSAPLHHRAAELARRVEGQDGCGVAVRQVEEWLAHAERR</sequence>
<dbReference type="InterPro" id="IPR004276">
    <property type="entry name" value="GlycoTrans_28_N"/>
</dbReference>
<proteinExistence type="predicted"/>
<feature type="domain" description="Erythromycin biosynthesis protein CIII-like C-terminal" evidence="2">
    <location>
        <begin position="278"/>
        <end position="374"/>
    </location>
</feature>
<dbReference type="GO" id="GO:0005975">
    <property type="term" value="P:carbohydrate metabolic process"/>
    <property type="evidence" value="ECO:0007669"/>
    <property type="project" value="InterPro"/>
</dbReference>
<gene>
    <name evidence="3" type="ORF">AVL62_06745</name>
</gene>
<organism evidence="3 4">
    <name type="scientific">Serinicoccus chungangensis</name>
    <dbReference type="NCBI Taxonomy" id="767452"/>
    <lineage>
        <taxon>Bacteria</taxon>
        <taxon>Bacillati</taxon>
        <taxon>Actinomycetota</taxon>
        <taxon>Actinomycetes</taxon>
        <taxon>Micrococcales</taxon>
        <taxon>Ornithinimicrobiaceae</taxon>
        <taxon>Serinicoccus</taxon>
    </lineage>
</organism>
<dbReference type="PANTHER" id="PTHR48050">
    <property type="entry name" value="STEROL 3-BETA-GLUCOSYLTRANSFERASE"/>
    <property type="match status" value="1"/>
</dbReference>
<dbReference type="InterPro" id="IPR002213">
    <property type="entry name" value="UDP_glucos_trans"/>
</dbReference>
<dbReference type="Pfam" id="PF06722">
    <property type="entry name" value="EryCIII-like_C"/>
    <property type="match status" value="1"/>
</dbReference>
<dbReference type="SUPFAM" id="SSF53756">
    <property type="entry name" value="UDP-Glycosyltransferase/glycogen phosphorylase"/>
    <property type="match status" value="1"/>
</dbReference>
<evidence type="ECO:0000259" key="2">
    <source>
        <dbReference type="Pfam" id="PF06722"/>
    </source>
</evidence>
<reference evidence="3 4" key="1">
    <citation type="submission" date="2015-12" db="EMBL/GenBank/DDBJ databases">
        <title>Serinicoccus chungangenesis strain CD08_5 genome sequencing and assembly.</title>
        <authorList>
            <person name="Chander A.M."/>
            <person name="Kaur G."/>
            <person name="Nair G.R."/>
            <person name="Dhawan D.K."/>
            <person name="Kochhar R.K."/>
            <person name="Mayilraj S."/>
            <person name="Bhadada S.K."/>
        </authorList>
    </citation>
    <scope>NUCLEOTIDE SEQUENCE [LARGE SCALE GENOMIC DNA]</scope>
    <source>
        <strain evidence="3 4">CD08_5</strain>
    </source>
</reference>
<dbReference type="Pfam" id="PF03033">
    <property type="entry name" value="Glyco_transf_28"/>
    <property type="match status" value="1"/>
</dbReference>
<dbReference type="GO" id="GO:0016758">
    <property type="term" value="F:hexosyltransferase activity"/>
    <property type="evidence" value="ECO:0007669"/>
    <property type="project" value="InterPro"/>
</dbReference>
<evidence type="ECO:0000313" key="3">
    <source>
        <dbReference type="EMBL" id="KUG59367.1"/>
    </source>
</evidence>
<comment type="caution">
    <text evidence="3">The sequence shown here is derived from an EMBL/GenBank/DDBJ whole genome shotgun (WGS) entry which is preliminary data.</text>
</comment>
<keyword evidence="4" id="KW-1185">Reference proteome</keyword>
<evidence type="ECO:0000259" key="1">
    <source>
        <dbReference type="Pfam" id="PF03033"/>
    </source>
</evidence>
<dbReference type="CDD" id="cd03784">
    <property type="entry name" value="GT1_Gtf-like"/>
    <property type="match status" value="1"/>
</dbReference>
<dbReference type="GO" id="GO:0008194">
    <property type="term" value="F:UDP-glycosyltransferase activity"/>
    <property type="evidence" value="ECO:0007669"/>
    <property type="project" value="InterPro"/>
</dbReference>
<dbReference type="FunFam" id="3.40.50.2000:FF:000009">
    <property type="entry name" value="Sterol 3-beta-glucosyltransferase UGT80A2"/>
    <property type="match status" value="1"/>
</dbReference>
<dbReference type="EMBL" id="LQBL01000002">
    <property type="protein sequence ID" value="KUG59367.1"/>
    <property type="molecule type" value="Genomic_DNA"/>
</dbReference>
<dbReference type="AlphaFoldDB" id="A0A0W8IHE7"/>
<feature type="domain" description="Glycosyltransferase family 28 N-terminal" evidence="1">
    <location>
        <begin position="2"/>
        <end position="122"/>
    </location>
</feature>
<protein>
    <submittedName>
        <fullName evidence="3">Uncharacterized protein</fullName>
    </submittedName>
</protein>
<dbReference type="PANTHER" id="PTHR48050:SF13">
    <property type="entry name" value="STEROL 3-BETA-GLUCOSYLTRANSFERASE UGT80A2"/>
    <property type="match status" value="1"/>
</dbReference>
<accession>A0A0W8IHE7</accession>
<dbReference type="STRING" id="767452.AVL62_06745"/>
<dbReference type="Gene3D" id="3.40.50.2000">
    <property type="entry name" value="Glycogen Phosphorylase B"/>
    <property type="match status" value="2"/>
</dbReference>
<evidence type="ECO:0000313" key="4">
    <source>
        <dbReference type="Proteomes" id="UP000054837"/>
    </source>
</evidence>